<feature type="coiled-coil region" evidence="2">
    <location>
        <begin position="680"/>
        <end position="707"/>
    </location>
</feature>
<keyword evidence="4" id="KW-0472">Membrane</keyword>
<dbReference type="EMBL" id="KN840438">
    <property type="protein sequence ID" value="KIP12727.1"/>
    <property type="molecule type" value="Genomic_DNA"/>
</dbReference>
<accession>A0A0C3SEG9</accession>
<dbReference type="SUPFAM" id="SSF53187">
    <property type="entry name" value="Zn-dependent exopeptidases"/>
    <property type="match status" value="1"/>
</dbReference>
<dbReference type="SUPFAM" id="SSF47672">
    <property type="entry name" value="Transferrin receptor-like dimerisation domain"/>
    <property type="match status" value="2"/>
</dbReference>
<feature type="domain" description="Transferrin receptor-like dimerisation" evidence="6">
    <location>
        <begin position="780"/>
        <end position="879"/>
    </location>
</feature>
<dbReference type="InterPro" id="IPR007365">
    <property type="entry name" value="TFR-like_dimer_dom"/>
</dbReference>
<dbReference type="CDD" id="cd02121">
    <property type="entry name" value="PA_GCPII_like"/>
    <property type="match status" value="1"/>
</dbReference>
<organism evidence="8 9">
    <name type="scientific">Phlebiopsis gigantea (strain 11061_1 CR5-6)</name>
    <name type="common">White-rot fungus</name>
    <name type="synonym">Peniophora gigantea</name>
    <dbReference type="NCBI Taxonomy" id="745531"/>
    <lineage>
        <taxon>Eukaryota</taxon>
        <taxon>Fungi</taxon>
        <taxon>Dikarya</taxon>
        <taxon>Basidiomycota</taxon>
        <taxon>Agaricomycotina</taxon>
        <taxon>Agaricomycetes</taxon>
        <taxon>Polyporales</taxon>
        <taxon>Phanerochaetaceae</taxon>
        <taxon>Phlebiopsis</taxon>
    </lineage>
</organism>
<proteinExistence type="inferred from homology"/>
<evidence type="ECO:0008006" key="10">
    <source>
        <dbReference type="Google" id="ProtNLM"/>
    </source>
</evidence>
<protein>
    <recommendedName>
        <fullName evidence="10">Zn-dependent exopeptidase</fullName>
    </recommendedName>
</protein>
<dbReference type="STRING" id="745531.A0A0C3SEG9"/>
<sequence length="881" mass="96372">MVDHTHDEKGDENKRLAGIPPPVQQQNAAKKRFTWATVLKAIIVVAVVDVVLARWLQDFRAEVDAETSAWLSNPFTLPHFHHKILNGKPAEDIFLTVPNAASAIAASRQYATKPHMAGTPGDFETAKDFLALLQEHFGAVAPAADGAQPIYSAGSVASRNATLSIPHLAAPTAWIDVYYPVMNTPLNHSVAILGADGAPVWAAPLEEVADGTDPEAGRYVEAVPVFHGLSRSGEVAGKLVYANYGRQQDYKALLDKGVDLNGTIVLVRYGGIFRGLKVKGAEELGAAGVLIFSDPADDGAVTEENGYLTYPHGPARNPTSVQRGSVQYLSLYPGDPTTPGTPAYENATRTEGGNIPGIPSLPLSWANAQVLLNEISEGGLNRTISLVNHVDTRVIPIWNTMAVIPGHIKDEVVVVGNHRDAWVMGATDPSSGTASVHEVVRGFGALLKKGWKPLRTVVFASWDAEEYGLIGSTEWGEDFAEFIDEHVVAYLNLDSSVSGSRFRANASPSLAHLVRGAAEDVPHPTKPGLSLWDATKDSGIFEGKVKSEILEMYEAELQQADDLGVTPLGSGSDYTVFLQRIGVASTNGGFGSTPNDPAYHYHSVYDSERWQELYGDPGFSRHVVVAKHLGLTTLRLLDSIVLPINTTHYALELGNYLDHVEAIAATSSFDVDFSSLRSSISELQVASSALDQEKVKAERQLKKLLRRIVRRRLIRRTVHRAICKLKKVFGRECGPGREWQNSPRTIDVSAPSYVDENQRIVRPRIGRAPVWMKEQQERRACNMDDKRKRLHKKLLKAVKRVRAANKKLVAFERGLISEEGIKDREWYKHLGVAPGKWLGYGATTLPALTEAFTIEHNATLAKHEVKRLKKLIDALADKLEA</sequence>
<dbReference type="Pfam" id="PF02225">
    <property type="entry name" value="PA"/>
    <property type="match status" value="1"/>
</dbReference>
<evidence type="ECO:0000256" key="2">
    <source>
        <dbReference type="SAM" id="Coils"/>
    </source>
</evidence>
<dbReference type="AlphaFoldDB" id="A0A0C3SEG9"/>
<dbReference type="Pfam" id="PF04389">
    <property type="entry name" value="Peptidase_M28"/>
    <property type="match status" value="1"/>
</dbReference>
<keyword evidence="4" id="KW-0812">Transmembrane</keyword>
<dbReference type="PANTHER" id="PTHR10404:SF46">
    <property type="entry name" value="VACUOLAR PROTEIN SORTING-ASSOCIATED PROTEIN 70"/>
    <property type="match status" value="1"/>
</dbReference>
<evidence type="ECO:0000259" key="5">
    <source>
        <dbReference type="Pfam" id="PF02225"/>
    </source>
</evidence>
<keyword evidence="9" id="KW-1185">Reference proteome</keyword>
<evidence type="ECO:0000313" key="8">
    <source>
        <dbReference type="EMBL" id="KIP12727.1"/>
    </source>
</evidence>
<dbReference type="Gene3D" id="1.20.930.40">
    <property type="entry name" value="Transferrin receptor-like, dimerisation domain"/>
    <property type="match status" value="2"/>
</dbReference>
<reference evidence="8 9" key="1">
    <citation type="journal article" date="2014" name="PLoS Genet.">
        <title>Analysis of the Phlebiopsis gigantea genome, transcriptome and secretome provides insight into its pioneer colonization strategies of wood.</title>
        <authorList>
            <person name="Hori C."/>
            <person name="Ishida T."/>
            <person name="Igarashi K."/>
            <person name="Samejima M."/>
            <person name="Suzuki H."/>
            <person name="Master E."/>
            <person name="Ferreira P."/>
            <person name="Ruiz-Duenas F.J."/>
            <person name="Held B."/>
            <person name="Canessa P."/>
            <person name="Larrondo L.F."/>
            <person name="Schmoll M."/>
            <person name="Druzhinina I.S."/>
            <person name="Kubicek C.P."/>
            <person name="Gaskell J.A."/>
            <person name="Kersten P."/>
            <person name="St John F."/>
            <person name="Glasner J."/>
            <person name="Sabat G."/>
            <person name="Splinter BonDurant S."/>
            <person name="Syed K."/>
            <person name="Yadav J."/>
            <person name="Mgbeahuruike A.C."/>
            <person name="Kovalchuk A."/>
            <person name="Asiegbu F.O."/>
            <person name="Lackner G."/>
            <person name="Hoffmeister D."/>
            <person name="Rencoret J."/>
            <person name="Gutierrez A."/>
            <person name="Sun H."/>
            <person name="Lindquist E."/>
            <person name="Barry K."/>
            <person name="Riley R."/>
            <person name="Grigoriev I.V."/>
            <person name="Henrissat B."/>
            <person name="Kues U."/>
            <person name="Berka R.M."/>
            <person name="Martinez A.T."/>
            <person name="Covert S.F."/>
            <person name="Blanchette R.A."/>
            <person name="Cullen D."/>
        </authorList>
    </citation>
    <scope>NUCLEOTIDE SEQUENCE [LARGE SCALE GENOMIC DNA]</scope>
    <source>
        <strain evidence="8 9">11061_1 CR5-6</strain>
    </source>
</reference>
<evidence type="ECO:0000256" key="4">
    <source>
        <dbReference type="SAM" id="Phobius"/>
    </source>
</evidence>
<dbReference type="InterPro" id="IPR003137">
    <property type="entry name" value="PA_domain"/>
</dbReference>
<dbReference type="GO" id="GO:0004180">
    <property type="term" value="F:carboxypeptidase activity"/>
    <property type="evidence" value="ECO:0007669"/>
    <property type="project" value="TreeGrafter"/>
</dbReference>
<feature type="transmembrane region" description="Helical" evidence="4">
    <location>
        <begin position="33"/>
        <end position="56"/>
    </location>
</feature>
<dbReference type="OrthoDB" id="5841748at2759"/>
<keyword evidence="4" id="KW-1133">Transmembrane helix</keyword>
<dbReference type="Proteomes" id="UP000053257">
    <property type="component" value="Unassembled WGS sequence"/>
</dbReference>
<keyword evidence="2" id="KW-0175">Coiled coil</keyword>
<dbReference type="Gene3D" id="3.50.30.30">
    <property type="match status" value="1"/>
</dbReference>
<dbReference type="CDD" id="cd08022">
    <property type="entry name" value="M28_PSMA_like"/>
    <property type="match status" value="1"/>
</dbReference>
<name>A0A0C3SEG9_PHLG1</name>
<dbReference type="Pfam" id="PF04253">
    <property type="entry name" value="TFR_dimer"/>
    <property type="match status" value="1"/>
</dbReference>
<feature type="region of interest" description="Disordered" evidence="3">
    <location>
        <begin position="1"/>
        <end position="23"/>
    </location>
</feature>
<dbReference type="PANTHER" id="PTHR10404">
    <property type="entry name" value="N-ACETYLATED-ALPHA-LINKED ACIDIC DIPEPTIDASE"/>
    <property type="match status" value="1"/>
</dbReference>
<feature type="domain" description="PA" evidence="5">
    <location>
        <begin position="235"/>
        <end position="314"/>
    </location>
</feature>
<evidence type="ECO:0000313" key="9">
    <source>
        <dbReference type="Proteomes" id="UP000053257"/>
    </source>
</evidence>
<evidence type="ECO:0000259" key="6">
    <source>
        <dbReference type="Pfam" id="PF04253"/>
    </source>
</evidence>
<gene>
    <name evidence="8" type="ORF">PHLGIDRAFT_123814</name>
</gene>
<dbReference type="Gene3D" id="3.40.630.10">
    <property type="entry name" value="Zn peptidases"/>
    <property type="match status" value="1"/>
</dbReference>
<dbReference type="InterPro" id="IPR007484">
    <property type="entry name" value="Peptidase_M28"/>
</dbReference>
<dbReference type="InterPro" id="IPR039373">
    <property type="entry name" value="Peptidase_M28B"/>
</dbReference>
<dbReference type="InterPro" id="IPR036757">
    <property type="entry name" value="TFR-like_dimer_dom_sf"/>
</dbReference>
<comment type="similarity">
    <text evidence="1">Belongs to the peptidase M28 family. M28B subfamily.</text>
</comment>
<evidence type="ECO:0000256" key="3">
    <source>
        <dbReference type="SAM" id="MobiDB-lite"/>
    </source>
</evidence>
<evidence type="ECO:0000256" key="1">
    <source>
        <dbReference type="ARBA" id="ARBA00005634"/>
    </source>
</evidence>
<dbReference type="InterPro" id="IPR046450">
    <property type="entry name" value="PA_dom_sf"/>
</dbReference>
<dbReference type="SUPFAM" id="SSF52025">
    <property type="entry name" value="PA domain"/>
    <property type="match status" value="1"/>
</dbReference>
<feature type="domain" description="Peptidase M28" evidence="7">
    <location>
        <begin position="399"/>
        <end position="539"/>
    </location>
</feature>
<feature type="compositionally biased region" description="Basic and acidic residues" evidence="3">
    <location>
        <begin position="1"/>
        <end position="15"/>
    </location>
</feature>
<evidence type="ECO:0000259" key="7">
    <source>
        <dbReference type="Pfam" id="PF04389"/>
    </source>
</evidence>
<dbReference type="FunFam" id="3.40.630.10:FF:000101">
    <property type="entry name" value="N-acetylated alpha-linked acidic dipeptidase like 1"/>
    <property type="match status" value="1"/>
</dbReference>
<dbReference type="HOGENOM" id="CLU_005688_2_2_1"/>